<dbReference type="AlphaFoldDB" id="A0A1D8IR12"/>
<name>A0A1D8IR12_9GAMM</name>
<evidence type="ECO:0000313" key="2">
    <source>
        <dbReference type="Proteomes" id="UP000095401"/>
    </source>
</evidence>
<dbReference type="CDD" id="cd02440">
    <property type="entry name" value="AdoMet_MTases"/>
    <property type="match status" value="1"/>
</dbReference>
<proteinExistence type="predicted"/>
<sequence>MTAPSHLPHATLDLRSRMAKGAKIERLLELARGDSVLRLLEIGTGAGGIAHYFATHPSGRFAVSAVDTCDQRQIRDGYDFRKVTDTCLPFPGATFDIVITNHVIEHVGDLSAQKQHLTEIHRVLRPEGCAYFAMPNRWMLVEPHYGLPFLSWLPPTLRSPYLRLMRRGKVYDCKPLSKRHIESLFMEAGFEYRNLGTRALREIIALENIQNRFAHLVSNLPDPVLERLAPLMPTLIYRLTPIAASI</sequence>
<dbReference type="SUPFAM" id="SSF53335">
    <property type="entry name" value="S-adenosyl-L-methionine-dependent methyltransferases"/>
    <property type="match status" value="1"/>
</dbReference>
<dbReference type="KEGG" id="aprs:BI364_14420"/>
<gene>
    <name evidence="1" type="ORF">BI364_14420</name>
</gene>
<dbReference type="EMBL" id="CP017415">
    <property type="protein sequence ID" value="AOU98988.1"/>
    <property type="molecule type" value="Genomic_DNA"/>
</dbReference>
<dbReference type="Gene3D" id="3.40.50.150">
    <property type="entry name" value="Vaccinia Virus protein VP39"/>
    <property type="match status" value="1"/>
</dbReference>
<dbReference type="RefSeq" id="WP_070079341.1">
    <property type="nucleotide sequence ID" value="NZ_CP017415.1"/>
</dbReference>
<protein>
    <recommendedName>
        <fullName evidence="3">Methyltransferase type 11 domain-containing protein</fullName>
    </recommendedName>
</protein>
<keyword evidence="2" id="KW-1185">Reference proteome</keyword>
<evidence type="ECO:0008006" key="3">
    <source>
        <dbReference type="Google" id="ProtNLM"/>
    </source>
</evidence>
<organism evidence="1 2">
    <name type="scientific">Acidihalobacter yilgarnensis</name>
    <dbReference type="NCBI Taxonomy" id="2819280"/>
    <lineage>
        <taxon>Bacteria</taxon>
        <taxon>Pseudomonadati</taxon>
        <taxon>Pseudomonadota</taxon>
        <taxon>Gammaproteobacteria</taxon>
        <taxon>Chromatiales</taxon>
        <taxon>Ectothiorhodospiraceae</taxon>
        <taxon>Acidihalobacter</taxon>
    </lineage>
</organism>
<reference evidence="2" key="1">
    <citation type="submission" date="2016-09" db="EMBL/GenBank/DDBJ databases">
        <title>Acidihalobacter prosperus F5.</title>
        <authorList>
            <person name="Khaleque H.N."/>
            <person name="Ramsay J.P."/>
            <person name="Kaksonen A.H."/>
            <person name="Boxall N.J."/>
            <person name="Watkin E.L.J."/>
        </authorList>
    </citation>
    <scope>NUCLEOTIDE SEQUENCE [LARGE SCALE GENOMIC DNA]</scope>
    <source>
        <strain evidence="2">F5</strain>
    </source>
</reference>
<evidence type="ECO:0000313" key="1">
    <source>
        <dbReference type="EMBL" id="AOU98988.1"/>
    </source>
</evidence>
<dbReference type="InterPro" id="IPR029063">
    <property type="entry name" value="SAM-dependent_MTases_sf"/>
</dbReference>
<accession>A0A1D8IR12</accession>
<dbReference type="Pfam" id="PF13489">
    <property type="entry name" value="Methyltransf_23"/>
    <property type="match status" value="1"/>
</dbReference>
<dbReference type="Proteomes" id="UP000095401">
    <property type="component" value="Chromosome"/>
</dbReference>